<evidence type="ECO:0008006" key="4">
    <source>
        <dbReference type="Google" id="ProtNLM"/>
    </source>
</evidence>
<dbReference type="AlphaFoldDB" id="A0A1M6NI86"/>
<keyword evidence="1" id="KW-1133">Transmembrane helix</keyword>
<feature type="transmembrane region" description="Helical" evidence="1">
    <location>
        <begin position="7"/>
        <end position="35"/>
    </location>
</feature>
<evidence type="ECO:0000256" key="1">
    <source>
        <dbReference type="SAM" id="Phobius"/>
    </source>
</evidence>
<evidence type="ECO:0000313" key="2">
    <source>
        <dbReference type="EMBL" id="SHJ95383.1"/>
    </source>
</evidence>
<feature type="transmembrane region" description="Helical" evidence="1">
    <location>
        <begin position="82"/>
        <end position="102"/>
    </location>
</feature>
<feature type="transmembrane region" description="Helical" evidence="1">
    <location>
        <begin position="55"/>
        <end position="75"/>
    </location>
</feature>
<keyword evidence="1" id="KW-0812">Transmembrane</keyword>
<dbReference type="STRING" id="228958.SAMN04488007_2063"/>
<protein>
    <recommendedName>
        <fullName evidence="4">DoxX-like family protein</fullName>
    </recommendedName>
</protein>
<proteinExistence type="predicted"/>
<dbReference type="EMBL" id="FQZX01000001">
    <property type="protein sequence ID" value="SHJ95383.1"/>
    <property type="molecule type" value="Genomic_DNA"/>
</dbReference>
<name>A0A1M6NI86_9FLAO</name>
<feature type="transmembrane region" description="Helical" evidence="1">
    <location>
        <begin position="108"/>
        <end position="132"/>
    </location>
</feature>
<accession>A0A1M6NI86</accession>
<sequence>MVKKAKILTIIFHSIIVIAAGHGMGIMLMLDLVSIPSIIKNGFELNLTNEYESRFLITGSISMIGKIVLIVSLFSKSILIKNILVIQGIILLLISFGVLTIGDWFYESLFIISFCSGIPFLMYSGRVTYLMIKQNK</sequence>
<keyword evidence="1" id="KW-0472">Membrane</keyword>
<gene>
    <name evidence="2" type="ORF">SAMN04488007_2063</name>
</gene>
<evidence type="ECO:0000313" key="3">
    <source>
        <dbReference type="Proteomes" id="UP000184314"/>
    </source>
</evidence>
<organism evidence="2 3">
    <name type="scientific">Maribacter aquivivus</name>
    <dbReference type="NCBI Taxonomy" id="228958"/>
    <lineage>
        <taxon>Bacteria</taxon>
        <taxon>Pseudomonadati</taxon>
        <taxon>Bacteroidota</taxon>
        <taxon>Flavobacteriia</taxon>
        <taxon>Flavobacteriales</taxon>
        <taxon>Flavobacteriaceae</taxon>
        <taxon>Maribacter</taxon>
    </lineage>
</organism>
<reference evidence="3" key="1">
    <citation type="submission" date="2016-11" db="EMBL/GenBank/DDBJ databases">
        <authorList>
            <person name="Varghese N."/>
            <person name="Submissions S."/>
        </authorList>
    </citation>
    <scope>NUCLEOTIDE SEQUENCE [LARGE SCALE GENOMIC DNA]</scope>
    <source>
        <strain evidence="3">DSM 16478</strain>
    </source>
</reference>
<dbReference type="Proteomes" id="UP000184314">
    <property type="component" value="Unassembled WGS sequence"/>
</dbReference>
<keyword evidence="3" id="KW-1185">Reference proteome</keyword>